<keyword evidence="1" id="KW-1133">Transmembrane helix</keyword>
<reference evidence="3" key="2">
    <citation type="submission" date="2015-04" db="EMBL/GenBank/DDBJ databases">
        <title>The complete genome sequence of Erythrobacter sp. s21-N3.</title>
        <authorList>
            <person name="Zhuang L."/>
            <person name="Liu Y."/>
            <person name="Shao Z."/>
        </authorList>
    </citation>
    <scope>NUCLEOTIDE SEQUENCE [LARGE SCALE GENOMIC DNA]</scope>
    <source>
        <strain evidence="3">s21-N3</strain>
    </source>
</reference>
<feature type="transmembrane region" description="Helical" evidence="1">
    <location>
        <begin position="364"/>
        <end position="382"/>
    </location>
</feature>
<dbReference type="AlphaFoldDB" id="A0A0H4V8T7"/>
<gene>
    <name evidence="2" type="ORF">CP97_01595</name>
</gene>
<sequence length="582" mass="62841">MARRGEDLGGEFVRSAWVVLAIWALYGAVHLALLPLLGWDVPGPDEWTRLLQVRAWMDGQSWWDVTQYRMNPPAGFSMHWSRLVDLPLALAIAVLGEDWGMAVVPLVWLLPVMFALRSIMLRLGFSRVAYGFGLILLPLFPLLPGSYAPLSIDHHVPQAVLGVICAALLLSPRVWAAVAAGFFAAAWVVISLEGLVLVAVLAGLYALRYLVEEQRLLPWFLLSLTVSAAFLSLATRPNAELFGPFCDILRPGHIATFGIATLVAGIVPFLPFQQNAAGRLAGLALIPLASVPLALVVLGPCAVNPMAQLDPALAAWWHGYIAEGLPFWEQPVSVAAMLIWTLVPIIGGYWLAGRGGGFSDGAGMPWLLLFLFTLAAWAYSLLLLRAGLIAQLLTIPFAAVMLALLLPRTRAIPSAAPRALATLCCFMLATPTFASALGKPLDPLFPTPTMARGAAAPMAEEPCDYAQLDRLEPGLLLVTMDAAPEILGKTGHTVIAASYHRNQQPMVDIIAAYTGTDQDARAIIDTYRPDYVIACQSAVDFALYRTATPENFANTLADGKVPAWLTPVAGFDNGVLRVYRTR</sequence>
<feature type="transmembrane region" description="Helical" evidence="1">
    <location>
        <begin position="128"/>
        <end position="147"/>
    </location>
</feature>
<feature type="transmembrane region" description="Helical" evidence="1">
    <location>
        <begin position="254"/>
        <end position="272"/>
    </location>
</feature>
<feature type="transmembrane region" description="Helical" evidence="1">
    <location>
        <begin position="12"/>
        <end position="37"/>
    </location>
</feature>
<dbReference type="Proteomes" id="UP000059113">
    <property type="component" value="Chromosome"/>
</dbReference>
<dbReference type="RefSeq" id="WP_048884509.1">
    <property type="nucleotide sequence ID" value="NZ_CP011310.1"/>
</dbReference>
<dbReference type="OrthoDB" id="1082056at2"/>
<feature type="transmembrane region" description="Helical" evidence="1">
    <location>
        <begin position="332"/>
        <end position="352"/>
    </location>
</feature>
<feature type="transmembrane region" description="Helical" evidence="1">
    <location>
        <begin position="88"/>
        <end position="116"/>
    </location>
</feature>
<feature type="transmembrane region" description="Helical" evidence="1">
    <location>
        <begin position="284"/>
        <end position="307"/>
    </location>
</feature>
<evidence type="ECO:0000256" key="1">
    <source>
        <dbReference type="SAM" id="Phobius"/>
    </source>
</evidence>
<feature type="transmembrane region" description="Helical" evidence="1">
    <location>
        <begin position="419"/>
        <end position="438"/>
    </location>
</feature>
<keyword evidence="1" id="KW-0812">Transmembrane</keyword>
<feature type="transmembrane region" description="Helical" evidence="1">
    <location>
        <begin position="388"/>
        <end position="407"/>
    </location>
</feature>
<protein>
    <submittedName>
        <fullName evidence="2">Uncharacterized protein</fullName>
    </submittedName>
</protein>
<keyword evidence="3" id="KW-1185">Reference proteome</keyword>
<feature type="transmembrane region" description="Helical" evidence="1">
    <location>
        <begin position="178"/>
        <end position="204"/>
    </location>
</feature>
<proteinExistence type="predicted"/>
<dbReference type="EMBL" id="CP011310">
    <property type="protein sequence ID" value="AKQ41022.1"/>
    <property type="molecule type" value="Genomic_DNA"/>
</dbReference>
<feature type="transmembrane region" description="Helical" evidence="1">
    <location>
        <begin position="216"/>
        <end position="234"/>
    </location>
</feature>
<name>A0A0H4V8T7_9SPHN</name>
<evidence type="ECO:0000313" key="3">
    <source>
        <dbReference type="Proteomes" id="UP000059113"/>
    </source>
</evidence>
<dbReference type="STRING" id="1648404.CP97_01595"/>
<evidence type="ECO:0000313" key="2">
    <source>
        <dbReference type="EMBL" id="AKQ41022.1"/>
    </source>
</evidence>
<keyword evidence="1" id="KW-0472">Membrane</keyword>
<dbReference type="KEGG" id="ery:CP97_01595"/>
<reference evidence="2 3" key="1">
    <citation type="journal article" date="2015" name="Int. J. Syst. Evol. Microbiol.">
        <title>Erythrobacter atlanticus sp. nov., a bacterium from ocean sediment able to degrade polycyclic aromatic hydrocarbons.</title>
        <authorList>
            <person name="Zhuang L."/>
            <person name="Liu Y."/>
            <person name="Wang L."/>
            <person name="Wang W."/>
            <person name="Shao Z."/>
        </authorList>
    </citation>
    <scope>NUCLEOTIDE SEQUENCE [LARGE SCALE GENOMIC DNA]</scope>
    <source>
        <strain evidence="3">s21-N3</strain>
    </source>
</reference>
<accession>A0A0H4V8T7</accession>
<dbReference type="PATRIC" id="fig|1648404.4.peg.341"/>
<organism evidence="2 3">
    <name type="scientific">Aurantiacibacter atlanticus</name>
    <dbReference type="NCBI Taxonomy" id="1648404"/>
    <lineage>
        <taxon>Bacteria</taxon>
        <taxon>Pseudomonadati</taxon>
        <taxon>Pseudomonadota</taxon>
        <taxon>Alphaproteobacteria</taxon>
        <taxon>Sphingomonadales</taxon>
        <taxon>Erythrobacteraceae</taxon>
        <taxon>Aurantiacibacter</taxon>
    </lineage>
</organism>